<dbReference type="GO" id="GO:0008360">
    <property type="term" value="P:regulation of cell shape"/>
    <property type="evidence" value="ECO:0007669"/>
    <property type="project" value="UniProtKB-KW"/>
</dbReference>
<evidence type="ECO:0000256" key="8">
    <source>
        <dbReference type="ARBA" id="ARBA00023306"/>
    </source>
</evidence>
<evidence type="ECO:0000313" key="15">
    <source>
        <dbReference type="EMBL" id="RAN61833.1"/>
    </source>
</evidence>
<accession>A0A328KN95</accession>
<dbReference type="InterPro" id="IPR035911">
    <property type="entry name" value="MurE/MurF_N"/>
</dbReference>
<evidence type="ECO:0000259" key="12">
    <source>
        <dbReference type="Pfam" id="PF01225"/>
    </source>
</evidence>
<dbReference type="Gene3D" id="3.40.1190.10">
    <property type="entry name" value="Mur-like, catalytic domain"/>
    <property type="match status" value="1"/>
</dbReference>
<dbReference type="InterPro" id="IPR000713">
    <property type="entry name" value="Mur_ligase_N"/>
</dbReference>
<evidence type="ECO:0000256" key="1">
    <source>
        <dbReference type="ARBA" id="ARBA00022490"/>
    </source>
</evidence>
<dbReference type="Pfam" id="PF08245">
    <property type="entry name" value="Mur_ligase_M"/>
    <property type="match status" value="1"/>
</dbReference>
<gene>
    <name evidence="10" type="primary">murF</name>
    <name evidence="15" type="ORF">B8A44_08715</name>
</gene>
<dbReference type="InterPro" id="IPR036565">
    <property type="entry name" value="Mur-like_cat_sf"/>
</dbReference>
<dbReference type="InterPro" id="IPR013221">
    <property type="entry name" value="Mur_ligase_cen"/>
</dbReference>
<dbReference type="InterPro" id="IPR051046">
    <property type="entry name" value="MurCDEF_CellWall_CoF430Synth"/>
</dbReference>
<evidence type="ECO:0000259" key="14">
    <source>
        <dbReference type="Pfam" id="PF08245"/>
    </source>
</evidence>
<keyword evidence="2 10" id="KW-0436">Ligase</keyword>
<dbReference type="EC" id="6.3.2.10" evidence="10 11"/>
<dbReference type="InterPro" id="IPR036615">
    <property type="entry name" value="Mur_ligase_C_dom_sf"/>
</dbReference>
<evidence type="ECO:0000256" key="6">
    <source>
        <dbReference type="ARBA" id="ARBA00022960"/>
    </source>
</evidence>
<keyword evidence="5 10" id="KW-0067">ATP-binding</keyword>
<keyword evidence="4 10" id="KW-0547">Nucleotide-binding</keyword>
<comment type="catalytic activity">
    <reaction evidence="11">
        <text>D-alanyl-D-alanine + UDP-N-acetyl-alpha-D-muramoyl-L-alanyl-gamma-D-glutamyl-meso-2,6-diaminopimelate + ATP = UDP-N-acetyl-alpha-D-muramoyl-L-alanyl-gamma-D-glutamyl-meso-2,6-diaminopimeloyl-D-alanyl-D-alanine + ADP + phosphate + H(+)</text>
        <dbReference type="Rhea" id="RHEA:28374"/>
        <dbReference type="ChEBI" id="CHEBI:15378"/>
        <dbReference type="ChEBI" id="CHEBI:30616"/>
        <dbReference type="ChEBI" id="CHEBI:43474"/>
        <dbReference type="ChEBI" id="CHEBI:57822"/>
        <dbReference type="ChEBI" id="CHEBI:61386"/>
        <dbReference type="ChEBI" id="CHEBI:83905"/>
        <dbReference type="ChEBI" id="CHEBI:456216"/>
        <dbReference type="EC" id="6.3.2.10"/>
    </reaction>
</comment>
<keyword evidence="1 10" id="KW-0963">Cytoplasm</keyword>
<dbReference type="GO" id="GO:0071555">
    <property type="term" value="P:cell wall organization"/>
    <property type="evidence" value="ECO:0007669"/>
    <property type="project" value="UniProtKB-KW"/>
</dbReference>
<dbReference type="Gene3D" id="3.90.190.20">
    <property type="entry name" value="Mur ligase, C-terminal domain"/>
    <property type="match status" value="1"/>
</dbReference>
<comment type="pathway">
    <text evidence="10 11">Cell wall biogenesis; peptidoglycan biosynthesis.</text>
</comment>
<dbReference type="PANTHER" id="PTHR43024">
    <property type="entry name" value="UDP-N-ACETYLMURAMOYL-TRIPEPTIDE--D-ALANYL-D-ALANINE LIGASE"/>
    <property type="match status" value="1"/>
</dbReference>
<evidence type="ECO:0000256" key="9">
    <source>
        <dbReference type="ARBA" id="ARBA00023316"/>
    </source>
</evidence>
<evidence type="ECO:0000256" key="5">
    <source>
        <dbReference type="ARBA" id="ARBA00022840"/>
    </source>
</evidence>
<dbReference type="GO" id="GO:0047480">
    <property type="term" value="F:UDP-N-acetylmuramoyl-tripeptide-D-alanyl-D-alanine ligase activity"/>
    <property type="evidence" value="ECO:0007669"/>
    <property type="project" value="UniProtKB-UniRule"/>
</dbReference>
<dbReference type="InterPro" id="IPR005863">
    <property type="entry name" value="UDP-N-AcMur_synth"/>
</dbReference>
<dbReference type="UniPathway" id="UPA00219"/>
<dbReference type="SUPFAM" id="SSF53623">
    <property type="entry name" value="MurD-like peptide ligases, catalytic domain"/>
    <property type="match status" value="1"/>
</dbReference>
<protein>
    <recommendedName>
        <fullName evidence="10 11">UDP-N-acetylmuramoyl-tripeptide--D-alanyl-D-alanine ligase</fullName>
        <ecNumber evidence="10 11">6.3.2.10</ecNumber>
    </recommendedName>
    <alternativeName>
        <fullName evidence="10">D-alanyl-D-alanine-adding enzyme</fullName>
    </alternativeName>
</protein>
<dbReference type="Pfam" id="PF02875">
    <property type="entry name" value="Mur_ligase_C"/>
    <property type="match status" value="1"/>
</dbReference>
<comment type="subcellular location">
    <subcellularLocation>
        <location evidence="10 11">Cytoplasm</location>
    </subcellularLocation>
</comment>
<evidence type="ECO:0000256" key="7">
    <source>
        <dbReference type="ARBA" id="ARBA00022984"/>
    </source>
</evidence>
<evidence type="ECO:0000256" key="3">
    <source>
        <dbReference type="ARBA" id="ARBA00022618"/>
    </source>
</evidence>
<proteinExistence type="inferred from homology"/>
<dbReference type="GO" id="GO:0009252">
    <property type="term" value="P:peptidoglycan biosynthetic process"/>
    <property type="evidence" value="ECO:0007669"/>
    <property type="project" value="UniProtKB-UniRule"/>
</dbReference>
<comment type="similarity">
    <text evidence="10">Belongs to the MurCDEF family. MurF subfamily.</text>
</comment>
<dbReference type="SUPFAM" id="SSF53244">
    <property type="entry name" value="MurD-like peptide ligases, peptide-binding domain"/>
    <property type="match status" value="1"/>
</dbReference>
<dbReference type="AlphaFoldDB" id="A0A328KN95"/>
<name>A0A328KN95_9LACT</name>
<organism evidence="15 16">
    <name type="scientific">Dolosigranulum pigrum</name>
    <dbReference type="NCBI Taxonomy" id="29394"/>
    <lineage>
        <taxon>Bacteria</taxon>
        <taxon>Bacillati</taxon>
        <taxon>Bacillota</taxon>
        <taxon>Bacilli</taxon>
        <taxon>Lactobacillales</taxon>
        <taxon>Carnobacteriaceae</taxon>
        <taxon>Dolosigranulum</taxon>
    </lineage>
</organism>
<comment type="caution">
    <text evidence="15">The sequence shown here is derived from an EMBL/GenBank/DDBJ whole genome shotgun (WGS) entry which is preliminary data.</text>
</comment>
<evidence type="ECO:0000256" key="4">
    <source>
        <dbReference type="ARBA" id="ARBA00022741"/>
    </source>
</evidence>
<dbReference type="Pfam" id="PF01225">
    <property type="entry name" value="Mur_ligase"/>
    <property type="match status" value="1"/>
</dbReference>
<reference evidence="15 16" key="1">
    <citation type="submission" date="2017-03" db="EMBL/GenBank/DDBJ databases">
        <title>wgs assembly of Dolosigranulum pigrum KPL CDC strains.</title>
        <authorList>
            <person name="Brugger S.D."/>
            <person name="Pettigrew M."/>
            <person name="Kong Y."/>
            <person name="Lemon K.P."/>
        </authorList>
    </citation>
    <scope>NUCLEOTIDE SEQUENCE [LARGE SCALE GENOMIC DNA]</scope>
    <source>
        <strain evidence="15 16">KPL1931_CDC4294-98</strain>
    </source>
</reference>
<dbReference type="HAMAP" id="MF_02019">
    <property type="entry name" value="MurF"/>
    <property type="match status" value="1"/>
</dbReference>
<evidence type="ECO:0000259" key="13">
    <source>
        <dbReference type="Pfam" id="PF02875"/>
    </source>
</evidence>
<dbReference type="SUPFAM" id="SSF63418">
    <property type="entry name" value="MurE/MurF N-terminal domain"/>
    <property type="match status" value="1"/>
</dbReference>
<dbReference type="Proteomes" id="UP000249099">
    <property type="component" value="Unassembled WGS sequence"/>
</dbReference>
<sequence>MIEQTLATIAEAVAGRVYPNDAGDIKVQGVQFDSRKIESGNLFVPLVAERDGHDFTSSAIEKGAVATLWSKDAADVPAGVPAILVDDTLAAYQALAGWYLQEVSPTVVAITGSNGKTTTKDMTAAVVSTQYKTHKTEANYNNHLGVPMTILSMAPETDVIILEMGMDHPGDIHDLSLLAQPDIGVITMIGESHLEFFGSREKIAQAKLELLDGFKSSSVLITTGDEPLLAEALATTQSYSFGLEEGNSLRASEIVNLKHTTEFAVVGHEELTVTIPVPGRHNVHNALAALSVGLQLEIPLAVGAAGLATFQLTKNRLEWIAGKQYSQILNDAYNASPSSMKAVLGYMGALEHDGRKLVVLGDMRELGEQSRMLHESLAASIELGEFDEVFLYGEEMRALYEKLAAKLSADHLHYVKEGTVTLAAQIEAELQSGDAVLVKSSFGTNLLDVVARLKESDV</sequence>
<keyword evidence="9 10" id="KW-0961">Cell wall biogenesis/degradation</keyword>
<dbReference type="RefSeq" id="WP_112790519.1">
    <property type="nucleotide sequence ID" value="NZ_CP040421.1"/>
</dbReference>
<evidence type="ECO:0000256" key="11">
    <source>
        <dbReference type="RuleBase" id="RU004136"/>
    </source>
</evidence>
<comment type="function">
    <text evidence="10 11">Involved in cell wall formation. Catalyzes the final step in the synthesis of UDP-N-acetylmuramoyl-pentapeptide, the precursor of murein.</text>
</comment>
<dbReference type="GO" id="GO:0008766">
    <property type="term" value="F:UDP-N-acetylmuramoylalanyl-D-glutamyl-2,6-diaminopimelate-D-alanyl-D-alanine ligase activity"/>
    <property type="evidence" value="ECO:0007669"/>
    <property type="project" value="RHEA"/>
</dbReference>
<dbReference type="NCBIfam" id="TIGR01143">
    <property type="entry name" value="murF"/>
    <property type="match status" value="1"/>
</dbReference>
<dbReference type="GO" id="GO:0005524">
    <property type="term" value="F:ATP binding"/>
    <property type="evidence" value="ECO:0007669"/>
    <property type="project" value="UniProtKB-UniRule"/>
</dbReference>
<keyword evidence="8 10" id="KW-0131">Cell cycle</keyword>
<dbReference type="Gene3D" id="3.40.1390.10">
    <property type="entry name" value="MurE/MurF, N-terminal domain"/>
    <property type="match status" value="1"/>
</dbReference>
<evidence type="ECO:0000313" key="16">
    <source>
        <dbReference type="Proteomes" id="UP000249099"/>
    </source>
</evidence>
<feature type="domain" description="Mur ligase N-terminal catalytic" evidence="12">
    <location>
        <begin position="27"/>
        <end position="96"/>
    </location>
</feature>
<feature type="domain" description="Mur ligase central" evidence="14">
    <location>
        <begin position="110"/>
        <end position="292"/>
    </location>
</feature>
<keyword evidence="3 10" id="KW-0132">Cell division</keyword>
<dbReference type="EMBL" id="NAQV01000035">
    <property type="protein sequence ID" value="RAN61833.1"/>
    <property type="molecule type" value="Genomic_DNA"/>
</dbReference>
<keyword evidence="6 10" id="KW-0133">Cell shape</keyword>
<comment type="catalytic activity">
    <reaction evidence="10">
        <text>UDP-N-acetyl-alpha-D-muramoyl-L-alanyl-gamma-D-glutamyl-L-lysine + D-alanyl-D-alanine + ATP = UDP-N-acetyl-alpha-D-muramoyl-L-alanyl-gamma-D-glutamyl-L-lysyl-D-alanyl-D-alanine + ADP + phosphate + H(+)</text>
        <dbReference type="Rhea" id="RHEA:16085"/>
        <dbReference type="ChEBI" id="CHEBI:15378"/>
        <dbReference type="ChEBI" id="CHEBI:30616"/>
        <dbReference type="ChEBI" id="CHEBI:43474"/>
        <dbReference type="ChEBI" id="CHEBI:57822"/>
        <dbReference type="ChEBI" id="CHEBI:70758"/>
        <dbReference type="ChEBI" id="CHEBI:83903"/>
        <dbReference type="ChEBI" id="CHEBI:456216"/>
        <dbReference type="EC" id="6.3.2.10"/>
    </reaction>
</comment>
<dbReference type="PANTHER" id="PTHR43024:SF1">
    <property type="entry name" value="UDP-N-ACETYLMURAMOYL-TRIPEPTIDE--D-ALANYL-D-ALANINE LIGASE"/>
    <property type="match status" value="1"/>
</dbReference>
<feature type="binding site" evidence="10">
    <location>
        <begin position="112"/>
        <end position="118"/>
    </location>
    <ligand>
        <name>ATP</name>
        <dbReference type="ChEBI" id="CHEBI:30616"/>
    </ligand>
</feature>
<dbReference type="InterPro" id="IPR004101">
    <property type="entry name" value="Mur_ligase_C"/>
</dbReference>
<dbReference type="GO" id="GO:0005737">
    <property type="term" value="C:cytoplasm"/>
    <property type="evidence" value="ECO:0007669"/>
    <property type="project" value="UniProtKB-SubCell"/>
</dbReference>
<feature type="domain" description="Mur ligase C-terminal" evidence="13">
    <location>
        <begin position="315"/>
        <end position="442"/>
    </location>
</feature>
<evidence type="ECO:0000256" key="10">
    <source>
        <dbReference type="HAMAP-Rule" id="MF_02019"/>
    </source>
</evidence>
<dbReference type="GO" id="GO:0051301">
    <property type="term" value="P:cell division"/>
    <property type="evidence" value="ECO:0007669"/>
    <property type="project" value="UniProtKB-KW"/>
</dbReference>
<keyword evidence="7 10" id="KW-0573">Peptidoglycan synthesis</keyword>
<evidence type="ECO:0000256" key="2">
    <source>
        <dbReference type="ARBA" id="ARBA00022598"/>
    </source>
</evidence>